<evidence type="ECO:0000256" key="1">
    <source>
        <dbReference type="ARBA" id="ARBA00022692"/>
    </source>
</evidence>
<feature type="transmembrane region" description="Helical" evidence="4">
    <location>
        <begin position="376"/>
        <end position="397"/>
    </location>
</feature>
<dbReference type="SUPFAM" id="SSF103473">
    <property type="entry name" value="MFS general substrate transporter"/>
    <property type="match status" value="1"/>
</dbReference>
<keyword evidence="1 4" id="KW-0812">Transmembrane</keyword>
<gene>
    <name evidence="6" type="ORF">J2792_003484</name>
</gene>
<feature type="domain" description="Major facilitator superfamily (MFS) profile" evidence="5">
    <location>
        <begin position="222"/>
        <end position="402"/>
    </location>
</feature>
<protein>
    <submittedName>
        <fullName evidence="6">MFS family permease</fullName>
    </submittedName>
</protein>
<feature type="transmembrane region" description="Helical" evidence="4">
    <location>
        <begin position="145"/>
        <end position="165"/>
    </location>
</feature>
<dbReference type="Gene3D" id="1.20.1250.20">
    <property type="entry name" value="MFS general substrate transporter like domains"/>
    <property type="match status" value="2"/>
</dbReference>
<feature type="transmembrane region" description="Helical" evidence="4">
    <location>
        <begin position="353"/>
        <end position="370"/>
    </location>
</feature>
<evidence type="ECO:0000259" key="5">
    <source>
        <dbReference type="PROSITE" id="PS50850"/>
    </source>
</evidence>
<feature type="transmembrane region" description="Helical" evidence="4">
    <location>
        <begin position="19"/>
        <end position="41"/>
    </location>
</feature>
<evidence type="ECO:0000313" key="7">
    <source>
        <dbReference type="Proteomes" id="UP001184150"/>
    </source>
</evidence>
<dbReference type="PROSITE" id="PS50850">
    <property type="entry name" value="MFS"/>
    <property type="match status" value="1"/>
</dbReference>
<reference evidence="6 7" key="1">
    <citation type="submission" date="2023-07" db="EMBL/GenBank/DDBJ databases">
        <title>Sorghum-associated microbial communities from plants grown in Nebraska, USA.</title>
        <authorList>
            <person name="Schachtman D."/>
        </authorList>
    </citation>
    <scope>NUCLEOTIDE SEQUENCE [LARGE SCALE GENOMIC DNA]</scope>
    <source>
        <strain evidence="6 7">DS1027</strain>
    </source>
</reference>
<sequence length="402" mass="41917">MAEAAIPVAGRRHGDWPFLLCYALAWAGAVAGYGPLLTLLLPLRVAELAGPAAVPWLATLTFIGAVSASLTNIAWGWASDRTANRRGWVAAGLVLSCALLLAMPLATTLPALIMVVVAWQAALNMVLGPLAAWAGDCVPDRHKGVLGGLLAFAPAWSGAMGALVTLPGLHSGPGVGFATRVSVLAVIVALSILPLLLISPRLTPLPEPAPLPDPGAAPRALPVRRMWLARLLVQLAEATLFAFIAYWFLAIDPTMHAATMARIYGLLLALSVPLALVVGHWADRRARPWRPLAALAGLVAVGLVIMALAPGRGVALAGYALFALAMAVFLALHAGQTLRVLPRPDRRGRDLGLFNLTNTFPSLIVPWLAVGLVPTLGFGALFLVLAACAGLAALLLLSIRQA</sequence>
<evidence type="ECO:0000313" key="6">
    <source>
        <dbReference type="EMBL" id="MDR6512599.1"/>
    </source>
</evidence>
<feature type="transmembrane region" description="Helical" evidence="4">
    <location>
        <begin position="177"/>
        <end position="198"/>
    </location>
</feature>
<keyword evidence="3 4" id="KW-0472">Membrane</keyword>
<dbReference type="InterPro" id="IPR020846">
    <property type="entry name" value="MFS_dom"/>
</dbReference>
<feature type="transmembrane region" description="Helical" evidence="4">
    <location>
        <begin position="227"/>
        <end position="249"/>
    </location>
</feature>
<dbReference type="InterPro" id="IPR036259">
    <property type="entry name" value="MFS_trans_sf"/>
</dbReference>
<keyword evidence="7" id="KW-1185">Reference proteome</keyword>
<evidence type="ECO:0000256" key="4">
    <source>
        <dbReference type="SAM" id="Phobius"/>
    </source>
</evidence>
<dbReference type="RefSeq" id="WP_309806097.1">
    <property type="nucleotide sequence ID" value="NZ_JAVDRD010000010.1"/>
</dbReference>
<dbReference type="CDD" id="cd06174">
    <property type="entry name" value="MFS"/>
    <property type="match status" value="1"/>
</dbReference>
<evidence type="ECO:0000256" key="2">
    <source>
        <dbReference type="ARBA" id="ARBA00022989"/>
    </source>
</evidence>
<dbReference type="PANTHER" id="PTHR23528">
    <property type="match status" value="1"/>
</dbReference>
<name>A0ABU1MQV4_9SPHN</name>
<evidence type="ECO:0000256" key="3">
    <source>
        <dbReference type="ARBA" id="ARBA00023136"/>
    </source>
</evidence>
<dbReference type="Pfam" id="PF07690">
    <property type="entry name" value="MFS_1"/>
    <property type="match status" value="1"/>
</dbReference>
<proteinExistence type="predicted"/>
<feature type="transmembrane region" description="Helical" evidence="4">
    <location>
        <begin position="314"/>
        <end position="332"/>
    </location>
</feature>
<feature type="transmembrane region" description="Helical" evidence="4">
    <location>
        <begin position="261"/>
        <end position="282"/>
    </location>
</feature>
<keyword evidence="2 4" id="KW-1133">Transmembrane helix</keyword>
<comment type="caution">
    <text evidence="6">The sequence shown here is derived from an EMBL/GenBank/DDBJ whole genome shotgun (WGS) entry which is preliminary data.</text>
</comment>
<feature type="transmembrane region" description="Helical" evidence="4">
    <location>
        <begin position="289"/>
        <end position="308"/>
    </location>
</feature>
<organism evidence="6 7">
    <name type="scientific">Novosphingobium capsulatum</name>
    <dbReference type="NCBI Taxonomy" id="13688"/>
    <lineage>
        <taxon>Bacteria</taxon>
        <taxon>Pseudomonadati</taxon>
        <taxon>Pseudomonadota</taxon>
        <taxon>Alphaproteobacteria</taxon>
        <taxon>Sphingomonadales</taxon>
        <taxon>Sphingomonadaceae</taxon>
        <taxon>Novosphingobium</taxon>
    </lineage>
</organism>
<feature type="transmembrane region" description="Helical" evidence="4">
    <location>
        <begin position="112"/>
        <end position="133"/>
    </location>
</feature>
<dbReference type="Proteomes" id="UP001184150">
    <property type="component" value="Unassembled WGS sequence"/>
</dbReference>
<feature type="transmembrane region" description="Helical" evidence="4">
    <location>
        <begin position="53"/>
        <end position="75"/>
    </location>
</feature>
<feature type="transmembrane region" description="Helical" evidence="4">
    <location>
        <begin position="87"/>
        <end position="106"/>
    </location>
</feature>
<dbReference type="InterPro" id="IPR011701">
    <property type="entry name" value="MFS"/>
</dbReference>
<accession>A0ABU1MQV4</accession>
<dbReference type="PANTHER" id="PTHR23528:SF1">
    <property type="entry name" value="MAJOR FACILITATOR SUPERFAMILY (MFS) PROFILE DOMAIN-CONTAINING PROTEIN"/>
    <property type="match status" value="1"/>
</dbReference>
<dbReference type="EMBL" id="JAVDRD010000010">
    <property type="protein sequence ID" value="MDR6512599.1"/>
    <property type="molecule type" value="Genomic_DNA"/>
</dbReference>